<evidence type="ECO:0000313" key="1">
    <source>
        <dbReference type="EMBL" id="KAF2083884.1"/>
    </source>
</evidence>
<proteinExistence type="predicted"/>
<dbReference type="PANTHER" id="PTHR48208">
    <property type="entry name" value="CENTROMERE PROTEIN I"/>
    <property type="match status" value="1"/>
</dbReference>
<accession>A0A9P4HQ17</accession>
<dbReference type="GO" id="GO:0000939">
    <property type="term" value="C:inner kinetochore"/>
    <property type="evidence" value="ECO:0007669"/>
    <property type="project" value="TreeGrafter"/>
</dbReference>
<comment type="caution">
    <text evidence="1">The sequence shown here is derived from an EMBL/GenBank/DDBJ whole genome shotgun (WGS) entry which is preliminary data.</text>
</comment>
<feature type="non-terminal residue" evidence="1">
    <location>
        <position position="1"/>
    </location>
</feature>
<sequence>LATYKRAFEIHLPGISYPDDYTSRFNGYLMDACNLLWRSRALSVADSNALACLCPRPVEKSLRQYLPTLDSSYSLAAMFGLSCNALTATAAAAALRRLEDAAEANGEALAVRHAGPATQRSLTVLGQEGGIEVNWRDYRVQVLKWMEERGVGGVKQLMYVTMRDLMRLSAG</sequence>
<protein>
    <submittedName>
        <fullName evidence="1">Uncharacterized protein</fullName>
    </submittedName>
</protein>
<dbReference type="EMBL" id="ML978753">
    <property type="protein sequence ID" value="KAF2083884.1"/>
    <property type="molecule type" value="Genomic_DNA"/>
</dbReference>
<dbReference type="GO" id="GO:0000070">
    <property type="term" value="P:mitotic sister chromatid segregation"/>
    <property type="evidence" value="ECO:0007669"/>
    <property type="project" value="TreeGrafter"/>
</dbReference>
<gene>
    <name evidence="1" type="ORF">K490DRAFT_50580</name>
</gene>
<organism evidence="1 2">
    <name type="scientific">Saccharata proteae CBS 121410</name>
    <dbReference type="NCBI Taxonomy" id="1314787"/>
    <lineage>
        <taxon>Eukaryota</taxon>
        <taxon>Fungi</taxon>
        <taxon>Dikarya</taxon>
        <taxon>Ascomycota</taxon>
        <taxon>Pezizomycotina</taxon>
        <taxon>Dothideomycetes</taxon>
        <taxon>Dothideomycetes incertae sedis</taxon>
        <taxon>Botryosphaeriales</taxon>
        <taxon>Saccharataceae</taxon>
        <taxon>Saccharata</taxon>
    </lineage>
</organism>
<dbReference type="Proteomes" id="UP000799776">
    <property type="component" value="Unassembled WGS sequence"/>
</dbReference>
<keyword evidence="2" id="KW-1185">Reference proteome</keyword>
<evidence type="ECO:0000313" key="2">
    <source>
        <dbReference type="Proteomes" id="UP000799776"/>
    </source>
</evidence>
<dbReference type="OrthoDB" id="6347512at2759"/>
<dbReference type="AlphaFoldDB" id="A0A9P4HQ17"/>
<dbReference type="PANTHER" id="PTHR48208:SF2">
    <property type="entry name" value="CENTROMERE PROTEIN I"/>
    <property type="match status" value="1"/>
</dbReference>
<dbReference type="GO" id="GO:0034080">
    <property type="term" value="P:CENP-A containing chromatin assembly"/>
    <property type="evidence" value="ECO:0007669"/>
    <property type="project" value="TreeGrafter"/>
</dbReference>
<name>A0A9P4HQ17_9PEZI</name>
<reference evidence="1" key="1">
    <citation type="journal article" date="2020" name="Stud. Mycol.">
        <title>101 Dothideomycetes genomes: a test case for predicting lifestyles and emergence of pathogens.</title>
        <authorList>
            <person name="Haridas S."/>
            <person name="Albert R."/>
            <person name="Binder M."/>
            <person name="Bloem J."/>
            <person name="Labutti K."/>
            <person name="Salamov A."/>
            <person name="Andreopoulos B."/>
            <person name="Baker S."/>
            <person name="Barry K."/>
            <person name="Bills G."/>
            <person name="Bluhm B."/>
            <person name="Cannon C."/>
            <person name="Castanera R."/>
            <person name="Culley D."/>
            <person name="Daum C."/>
            <person name="Ezra D."/>
            <person name="Gonzalez J."/>
            <person name="Henrissat B."/>
            <person name="Kuo A."/>
            <person name="Liang C."/>
            <person name="Lipzen A."/>
            <person name="Lutzoni F."/>
            <person name="Magnuson J."/>
            <person name="Mondo S."/>
            <person name="Nolan M."/>
            <person name="Ohm R."/>
            <person name="Pangilinan J."/>
            <person name="Park H.-J."/>
            <person name="Ramirez L."/>
            <person name="Alfaro M."/>
            <person name="Sun H."/>
            <person name="Tritt A."/>
            <person name="Yoshinaga Y."/>
            <person name="Zwiers L.-H."/>
            <person name="Turgeon B."/>
            <person name="Goodwin S."/>
            <person name="Spatafora J."/>
            <person name="Crous P."/>
            <person name="Grigoriev I."/>
        </authorList>
    </citation>
    <scope>NUCLEOTIDE SEQUENCE</scope>
    <source>
        <strain evidence="1">CBS 121410</strain>
    </source>
</reference>